<dbReference type="PANTHER" id="PTHR43762:SF7">
    <property type="entry name" value="FAD-BINDING PCMH-TYPE DOMAIN-CONTAINING PROTEIN"/>
    <property type="match status" value="1"/>
</dbReference>
<keyword evidence="2" id="KW-0560">Oxidoreductase</keyword>
<feature type="domain" description="FAD-binding PCMH-type" evidence="3">
    <location>
        <begin position="23"/>
        <end position="216"/>
    </location>
</feature>
<evidence type="ECO:0000313" key="5">
    <source>
        <dbReference type="Proteomes" id="UP001244341"/>
    </source>
</evidence>
<organism evidence="4 5">
    <name type="scientific">Tetradesmus obliquus</name>
    <name type="common">Green alga</name>
    <name type="synonym">Acutodesmus obliquus</name>
    <dbReference type="NCBI Taxonomy" id="3088"/>
    <lineage>
        <taxon>Eukaryota</taxon>
        <taxon>Viridiplantae</taxon>
        <taxon>Chlorophyta</taxon>
        <taxon>core chlorophytes</taxon>
        <taxon>Chlorophyceae</taxon>
        <taxon>CS clade</taxon>
        <taxon>Sphaeropleales</taxon>
        <taxon>Scenedesmaceae</taxon>
        <taxon>Tetradesmus</taxon>
    </lineage>
</organism>
<gene>
    <name evidence="4" type="ORF">OEZ85_001070</name>
</gene>
<accession>A0ABY8UM96</accession>
<dbReference type="Pfam" id="PF04030">
    <property type="entry name" value="ALO"/>
    <property type="match status" value="1"/>
</dbReference>
<dbReference type="SUPFAM" id="SSF56176">
    <property type="entry name" value="FAD-binding/transporter-associated domain-like"/>
    <property type="match status" value="1"/>
</dbReference>
<protein>
    <recommendedName>
        <fullName evidence="3">FAD-binding PCMH-type domain-containing protein</fullName>
    </recommendedName>
</protein>
<dbReference type="InterPro" id="IPR016169">
    <property type="entry name" value="FAD-bd_PCMH_sub2"/>
</dbReference>
<comment type="pathway">
    <text evidence="1">Cofactor biosynthesis; L-ascorbate biosynthesis.</text>
</comment>
<dbReference type="Proteomes" id="UP001244341">
    <property type="component" value="Chromosome 15b"/>
</dbReference>
<dbReference type="PANTHER" id="PTHR43762">
    <property type="entry name" value="L-GULONOLACTONE OXIDASE"/>
    <property type="match status" value="1"/>
</dbReference>
<dbReference type="InterPro" id="IPR006094">
    <property type="entry name" value="Oxid_FAD_bind_N"/>
</dbReference>
<sequence>MAAGDLTFGMQISSHEVSSAYGMVCRATEVLAPTSTEQLAAAIKSYAKLATKQPVHVRATHKYYHSTASFPCAAATAGQHHLPADSSAAMTVDVLMQGMDQLVTADAAAKTITVQAGMTVSSMITIAKQQGLAVPLMAVPNYGGLTIGGIMATAATGTGTAGSPSALCDIVTNIQWVDGKGEVHSSDRSSPEGRAICGGLGVTGVVTQVTLQLQEAGKVLVRTNAHVADTRLMDDIEAVQKATQHVTVTWRPDLGKYTAHMFTPTDLPDPVNATIYQVDRPESDALLLSQALKDWQNDVHSVNQLLNSAMCQIAVPLSSLDIFWAVSKITKKGVNHGLAETNSILSSACHGGPDGSCSFTTVGHIGVGDIHFTIDQSDLRNWIADVKEVINKDLQNAGTSFFNALLGKNKRDCLPPGYFWTKRHCLPPGYFWLRFGNPTDDYVGLNAAPYKQPVHVQLSLFRNREHGAAPLKNGHVLAFLEQLTLCKYRGRPHFGKNYDRTFTYSKCPIADRHPQWSSWTAAAKQHDPLGLFASPLVATVLRNGSYENYPGCGIDGGCFCETDEHCRHPSQGTSYGWKCLPSKAFPDIKACRPV</sequence>
<dbReference type="InterPro" id="IPR007173">
    <property type="entry name" value="ALO_C"/>
</dbReference>
<evidence type="ECO:0000313" key="4">
    <source>
        <dbReference type="EMBL" id="WIA22657.1"/>
    </source>
</evidence>
<reference evidence="4 5" key="1">
    <citation type="submission" date="2023-05" db="EMBL/GenBank/DDBJ databases">
        <title>A 100% complete, gapless, phased diploid assembly of the Scenedesmus obliquus UTEX 3031 genome.</title>
        <authorList>
            <person name="Biondi T.C."/>
            <person name="Hanschen E.R."/>
            <person name="Kwon T."/>
            <person name="Eng W."/>
            <person name="Kruse C.P.S."/>
            <person name="Koehler S.I."/>
            <person name="Kunde Y."/>
            <person name="Gleasner C.D."/>
            <person name="You Mak K.T."/>
            <person name="Polle J."/>
            <person name="Hovde B.T."/>
            <person name="Starkenburg S.R."/>
        </authorList>
    </citation>
    <scope>NUCLEOTIDE SEQUENCE [LARGE SCALE GENOMIC DNA]</scope>
    <source>
        <strain evidence="4 5">DOE0152z</strain>
    </source>
</reference>
<name>A0ABY8UM96_TETOB</name>
<dbReference type="InterPro" id="IPR016166">
    <property type="entry name" value="FAD-bd_PCMH"/>
</dbReference>
<evidence type="ECO:0000259" key="3">
    <source>
        <dbReference type="PROSITE" id="PS51387"/>
    </source>
</evidence>
<proteinExistence type="predicted"/>
<dbReference type="Pfam" id="PF01565">
    <property type="entry name" value="FAD_binding_4"/>
    <property type="match status" value="1"/>
</dbReference>
<dbReference type="InterPro" id="IPR010031">
    <property type="entry name" value="FAD_lactone_oxidase-like"/>
</dbReference>
<dbReference type="Gene3D" id="3.30.465.10">
    <property type="match status" value="1"/>
</dbReference>
<dbReference type="EMBL" id="CP126222">
    <property type="protein sequence ID" value="WIA22657.1"/>
    <property type="molecule type" value="Genomic_DNA"/>
</dbReference>
<dbReference type="PROSITE" id="PS51387">
    <property type="entry name" value="FAD_PCMH"/>
    <property type="match status" value="1"/>
</dbReference>
<evidence type="ECO:0000256" key="2">
    <source>
        <dbReference type="ARBA" id="ARBA00023002"/>
    </source>
</evidence>
<keyword evidence="5" id="KW-1185">Reference proteome</keyword>
<evidence type="ECO:0000256" key="1">
    <source>
        <dbReference type="ARBA" id="ARBA00005147"/>
    </source>
</evidence>
<dbReference type="InterPro" id="IPR036318">
    <property type="entry name" value="FAD-bd_PCMH-like_sf"/>
</dbReference>